<name>A0A3Q7ECZ8_SOLLC</name>
<dbReference type="PANTHER" id="PTHR24093:SF450">
    <property type="entry name" value="CALCIUM-TRANSPORTING ATPASE"/>
    <property type="match status" value="1"/>
</dbReference>
<evidence type="ECO:0000256" key="4">
    <source>
        <dbReference type="ARBA" id="ARBA00022989"/>
    </source>
</evidence>
<evidence type="ECO:0000313" key="7">
    <source>
        <dbReference type="EnsemblPlants" id="Solyc01g020570.2.1"/>
    </source>
</evidence>
<accession>A0A3Q7ECZ8</accession>
<dbReference type="PaxDb" id="4081-Solyc01g020570.1.1"/>
<feature type="transmembrane region" description="Helical" evidence="6">
    <location>
        <begin position="258"/>
        <end position="279"/>
    </location>
</feature>
<dbReference type="PANTHER" id="PTHR24093">
    <property type="entry name" value="CATION TRANSPORTING ATPASE"/>
    <property type="match status" value="1"/>
</dbReference>
<dbReference type="Gramene" id="Solyc01g020570.2.1">
    <property type="protein sequence ID" value="Solyc01g020570.2.1"/>
    <property type="gene ID" value="Solyc01g020570.2"/>
</dbReference>
<sequence>MMLIKVDVLENVEIREQKRRDDAYKAAKNKTGIYDDKFNDEPGFERKILPKYDDPAEEEVCNEKAIAMKKLMDNNALVRHLSPCETMGSATCIPKDKTGTLTTNRMVVNKIWICEKTKKVETDAGRDAITMNIRESEMTLLLQAIFHNTVAEIVKAKGGKKSILGTPTESSILEYGLLLGGDRSSITNGQACVGYRPPHEELMNRPPVGREVLAVNFGAVYGWKINEHLPCYGFTCVTLSLRYFPRTLANTTLLSWKLWLLSVLIGAASLIVAVILKLIPVEHKNKHHDGYNLLPNGPELV</sequence>
<dbReference type="GO" id="GO:0000166">
    <property type="term" value="F:nucleotide binding"/>
    <property type="evidence" value="ECO:0007669"/>
    <property type="project" value="InterPro"/>
</dbReference>
<proteinExistence type="predicted"/>
<dbReference type="InterPro" id="IPR023299">
    <property type="entry name" value="ATPase_P-typ_cyto_dom_N"/>
</dbReference>
<dbReference type="InParanoid" id="A0A3Q7ECZ8"/>
<organism evidence="7">
    <name type="scientific">Solanum lycopersicum</name>
    <name type="common">Tomato</name>
    <name type="synonym">Lycopersicon esculentum</name>
    <dbReference type="NCBI Taxonomy" id="4081"/>
    <lineage>
        <taxon>Eukaryota</taxon>
        <taxon>Viridiplantae</taxon>
        <taxon>Streptophyta</taxon>
        <taxon>Embryophyta</taxon>
        <taxon>Tracheophyta</taxon>
        <taxon>Spermatophyta</taxon>
        <taxon>Magnoliopsida</taxon>
        <taxon>eudicotyledons</taxon>
        <taxon>Gunneridae</taxon>
        <taxon>Pentapetalae</taxon>
        <taxon>asterids</taxon>
        <taxon>lamiids</taxon>
        <taxon>Solanales</taxon>
        <taxon>Solanaceae</taxon>
        <taxon>Solanoideae</taxon>
        <taxon>Solaneae</taxon>
        <taxon>Solanum</taxon>
        <taxon>Solanum subgen. Lycopersicon</taxon>
    </lineage>
</organism>
<dbReference type="STRING" id="4081.A0A3Q7ECZ8"/>
<dbReference type="PROSITE" id="PS00154">
    <property type="entry name" value="ATPASE_E1_E2"/>
    <property type="match status" value="1"/>
</dbReference>
<keyword evidence="8" id="KW-1185">Reference proteome</keyword>
<evidence type="ECO:0000256" key="6">
    <source>
        <dbReference type="SAM" id="Phobius"/>
    </source>
</evidence>
<dbReference type="InterPro" id="IPR018303">
    <property type="entry name" value="ATPase_P-typ_P_site"/>
</dbReference>
<reference evidence="7" key="2">
    <citation type="submission" date="2019-01" db="UniProtKB">
        <authorList>
            <consortium name="EnsemblPlants"/>
        </authorList>
    </citation>
    <scope>IDENTIFICATION</scope>
    <source>
        <strain evidence="7">cv. Heinz 1706</strain>
    </source>
</reference>
<protein>
    <submittedName>
        <fullName evidence="7">Uncharacterized protein</fullName>
    </submittedName>
</protein>
<dbReference type="Gene3D" id="1.20.1110.10">
    <property type="entry name" value="Calcium-transporting ATPase, transmembrane domain"/>
    <property type="match status" value="1"/>
</dbReference>
<evidence type="ECO:0000256" key="1">
    <source>
        <dbReference type="ARBA" id="ARBA00004370"/>
    </source>
</evidence>
<evidence type="ECO:0000256" key="5">
    <source>
        <dbReference type="ARBA" id="ARBA00023136"/>
    </source>
</evidence>
<comment type="subcellular location">
    <subcellularLocation>
        <location evidence="1">Membrane</location>
    </subcellularLocation>
</comment>
<dbReference type="SUPFAM" id="SSF81665">
    <property type="entry name" value="Calcium ATPase, transmembrane domain M"/>
    <property type="match status" value="1"/>
</dbReference>
<dbReference type="AlphaFoldDB" id="A0A3Q7ECZ8"/>
<dbReference type="SUPFAM" id="SSF81660">
    <property type="entry name" value="Metal cation-transporting ATPase, ATP-binding domain N"/>
    <property type="match status" value="1"/>
</dbReference>
<keyword evidence="3" id="KW-0460">Magnesium</keyword>
<evidence type="ECO:0000256" key="2">
    <source>
        <dbReference type="ARBA" id="ARBA00022692"/>
    </source>
</evidence>
<dbReference type="GO" id="GO:0016020">
    <property type="term" value="C:membrane"/>
    <property type="evidence" value="ECO:0007669"/>
    <property type="project" value="UniProtKB-SubCell"/>
</dbReference>
<dbReference type="EnsemblPlants" id="Solyc01g020570.2.1">
    <property type="protein sequence ID" value="Solyc01g020570.2.1"/>
    <property type="gene ID" value="Solyc01g020570.2"/>
</dbReference>
<dbReference type="Gene3D" id="3.40.1110.10">
    <property type="entry name" value="Calcium-transporting ATPase, cytoplasmic domain N"/>
    <property type="match status" value="1"/>
</dbReference>
<keyword evidence="4 6" id="KW-1133">Transmembrane helix</keyword>
<dbReference type="InterPro" id="IPR023298">
    <property type="entry name" value="ATPase_P-typ_TM_dom_sf"/>
</dbReference>
<keyword evidence="5 6" id="KW-0472">Membrane</keyword>
<reference evidence="7" key="1">
    <citation type="journal article" date="2012" name="Nature">
        <title>The tomato genome sequence provides insights into fleshy fruit evolution.</title>
        <authorList>
            <consortium name="Tomato Genome Consortium"/>
        </authorList>
    </citation>
    <scope>NUCLEOTIDE SEQUENCE [LARGE SCALE GENOMIC DNA]</scope>
    <source>
        <strain evidence="7">cv. Heinz 1706</strain>
    </source>
</reference>
<keyword evidence="2 6" id="KW-0812">Transmembrane</keyword>
<evidence type="ECO:0000256" key="3">
    <source>
        <dbReference type="ARBA" id="ARBA00022842"/>
    </source>
</evidence>
<evidence type="ECO:0000313" key="8">
    <source>
        <dbReference type="Proteomes" id="UP000004994"/>
    </source>
</evidence>
<dbReference type="Proteomes" id="UP000004994">
    <property type="component" value="Chromosome 1"/>
</dbReference>